<dbReference type="Gene3D" id="1.10.287.470">
    <property type="entry name" value="Helix hairpin bin"/>
    <property type="match status" value="1"/>
</dbReference>
<dbReference type="NCBIfam" id="TIGR01730">
    <property type="entry name" value="RND_mfp"/>
    <property type="match status" value="1"/>
</dbReference>
<evidence type="ECO:0000313" key="5">
    <source>
        <dbReference type="Proteomes" id="UP000240527"/>
    </source>
</evidence>
<evidence type="ECO:0000256" key="2">
    <source>
        <dbReference type="SAM" id="Coils"/>
    </source>
</evidence>
<dbReference type="PANTHER" id="PTHR30469">
    <property type="entry name" value="MULTIDRUG RESISTANCE PROTEIN MDTA"/>
    <property type="match status" value="1"/>
</dbReference>
<dbReference type="EMBL" id="CP027850">
    <property type="protein sequence ID" value="AVQ01977.1"/>
    <property type="molecule type" value="Genomic_DNA"/>
</dbReference>
<accession>A0ABN5IT01</accession>
<dbReference type="InterPro" id="IPR058637">
    <property type="entry name" value="YknX-like_C"/>
</dbReference>
<feature type="coiled-coil region" evidence="2">
    <location>
        <begin position="133"/>
        <end position="205"/>
    </location>
</feature>
<keyword evidence="2" id="KW-0175">Coiled coil</keyword>
<dbReference type="SUPFAM" id="SSF111369">
    <property type="entry name" value="HlyD-like secretion proteins"/>
    <property type="match status" value="1"/>
</dbReference>
<dbReference type="Pfam" id="PF25989">
    <property type="entry name" value="YknX_C"/>
    <property type="match status" value="1"/>
</dbReference>
<gene>
    <name evidence="4" type="ORF">B7G68_09045</name>
</gene>
<dbReference type="Gene3D" id="2.40.420.20">
    <property type="match status" value="1"/>
</dbReference>
<feature type="domain" description="YknX-like C-terminal permuted SH3-like" evidence="3">
    <location>
        <begin position="315"/>
        <end position="382"/>
    </location>
</feature>
<keyword evidence="5" id="KW-1185">Reference proteome</keyword>
<dbReference type="Gene3D" id="2.40.50.100">
    <property type="match status" value="1"/>
</dbReference>
<evidence type="ECO:0000256" key="1">
    <source>
        <dbReference type="ARBA" id="ARBA00009477"/>
    </source>
</evidence>
<protein>
    <submittedName>
        <fullName evidence="4">Efflux RND transporter periplasmic adaptor subunit</fullName>
    </submittedName>
</protein>
<comment type="similarity">
    <text evidence="1">Belongs to the membrane fusion protein (MFP) (TC 8.A.1) family.</text>
</comment>
<evidence type="ECO:0000313" key="4">
    <source>
        <dbReference type="EMBL" id="AVQ01977.1"/>
    </source>
</evidence>
<reference evidence="4 5" key="1">
    <citation type="journal article" date="2015" name="Biotechnol. Bioeng.">
        <title>Genome sequence and phenotypic characterization of Caulobacter segnis.</title>
        <authorList>
            <person name="Patel S."/>
            <person name="Fletcher B."/>
            <person name="Scott D.C."/>
            <person name="Ely B."/>
        </authorList>
    </citation>
    <scope>NUCLEOTIDE SEQUENCE [LARGE SCALE GENOMIC DNA]</scope>
    <source>
        <strain evidence="4 5">TK0059</strain>
    </source>
</reference>
<sequence>MDRALQGARWRLGRVQHGARRHGRPSALTSLLKRAAATSAAVLCLAAVSACSPPNKAPKSTPASLTVEVTQPESTAWPRQIHASGALAAWQEAVISAETGSLRITSLQADVGSWVKRGSVLATLSRDTLLADRDRLQGVVAEAQANLAQADSDVARVAQVGASGALSAQQIEKYEVTQRTARATLQQQKAQLRATEIQLQQTNVVAVDDGVISSRSALLGKVAAAGDELFRLVRQGRIEWHAELNAQQLAQVKAGQAAQVTLPDGQRVTGAVRLVSPTLSTTTSRGVAYVELPSGSAARAGMYGDGVINVGAARVLTLPDTAIVLRDGRAYVFVVGADKRARQQQVTTGDRRDGKVEVRGLATSASVVKSGASFLSDGVTVRPAAATSEAAR</sequence>
<proteinExistence type="inferred from homology"/>
<evidence type="ECO:0000259" key="3">
    <source>
        <dbReference type="Pfam" id="PF25989"/>
    </source>
</evidence>
<organism evidence="4 5">
    <name type="scientific">Caulobacter segnis</name>
    <dbReference type="NCBI Taxonomy" id="88688"/>
    <lineage>
        <taxon>Bacteria</taxon>
        <taxon>Pseudomonadati</taxon>
        <taxon>Pseudomonadota</taxon>
        <taxon>Alphaproteobacteria</taxon>
        <taxon>Caulobacterales</taxon>
        <taxon>Caulobacteraceae</taxon>
        <taxon>Caulobacter</taxon>
    </lineage>
</organism>
<dbReference type="PANTHER" id="PTHR30469:SF15">
    <property type="entry name" value="HLYD FAMILY OF SECRETION PROTEINS"/>
    <property type="match status" value="1"/>
</dbReference>
<dbReference type="Proteomes" id="UP000240527">
    <property type="component" value="Chromosome"/>
</dbReference>
<name>A0ABN5IT01_9CAUL</name>
<dbReference type="Gene3D" id="2.40.30.170">
    <property type="match status" value="1"/>
</dbReference>
<dbReference type="InterPro" id="IPR006143">
    <property type="entry name" value="RND_pump_MFP"/>
</dbReference>